<dbReference type="EMBL" id="JAGPXD010000001">
    <property type="protein sequence ID" value="KAH7375656.1"/>
    <property type="molecule type" value="Genomic_DNA"/>
</dbReference>
<dbReference type="AlphaFoldDB" id="A0A8K0TV92"/>
<evidence type="ECO:0000313" key="1">
    <source>
        <dbReference type="EMBL" id="KAH7375656.1"/>
    </source>
</evidence>
<dbReference type="Proteomes" id="UP000813385">
    <property type="component" value="Unassembled WGS sequence"/>
</dbReference>
<proteinExistence type="predicted"/>
<protein>
    <submittedName>
        <fullName evidence="1">Uncharacterized protein</fullName>
    </submittedName>
</protein>
<accession>A0A8K0TV92</accession>
<gene>
    <name evidence="1" type="ORF">B0T11DRAFT_11513</name>
</gene>
<evidence type="ECO:0000313" key="2">
    <source>
        <dbReference type="Proteomes" id="UP000813385"/>
    </source>
</evidence>
<keyword evidence="2" id="KW-1185">Reference proteome</keyword>
<sequence length="277" mass="30600">MTDSERRRRLPSTHGPARSSFILKCATSLNISVVAGGYPHTAIDANVAERWHHLCRMALPLGLGLGSLPTPRIALEHAGGMSLAAAPRSSDLGLLRRVAAQFHGVSSTVSPIQHAKSGCKTYLGTGSMPTTYRRSPRQYSPVRGDVKPPPEMELYPFLGFQGIKNVADSGTARETRPWQWPGLGWTAMGLVVAFEPRMSAVVGEPHGPPNAVFGQEWRISQHENHWLESQAVWLARRSKCCSWLRNSFHTRPSDITLLYYAVRVTPGRHLPRNSDPR</sequence>
<organism evidence="1 2">
    <name type="scientific">Plectosphaerella cucumerina</name>
    <dbReference type="NCBI Taxonomy" id="40658"/>
    <lineage>
        <taxon>Eukaryota</taxon>
        <taxon>Fungi</taxon>
        <taxon>Dikarya</taxon>
        <taxon>Ascomycota</taxon>
        <taxon>Pezizomycotina</taxon>
        <taxon>Sordariomycetes</taxon>
        <taxon>Hypocreomycetidae</taxon>
        <taxon>Glomerellales</taxon>
        <taxon>Plectosphaerellaceae</taxon>
        <taxon>Plectosphaerella</taxon>
    </lineage>
</organism>
<comment type="caution">
    <text evidence="1">The sequence shown here is derived from an EMBL/GenBank/DDBJ whole genome shotgun (WGS) entry which is preliminary data.</text>
</comment>
<name>A0A8K0TV92_9PEZI</name>
<reference evidence="1" key="1">
    <citation type="journal article" date="2021" name="Nat. Commun.">
        <title>Genetic determinants of endophytism in the Arabidopsis root mycobiome.</title>
        <authorList>
            <person name="Mesny F."/>
            <person name="Miyauchi S."/>
            <person name="Thiergart T."/>
            <person name="Pickel B."/>
            <person name="Atanasova L."/>
            <person name="Karlsson M."/>
            <person name="Huettel B."/>
            <person name="Barry K.W."/>
            <person name="Haridas S."/>
            <person name="Chen C."/>
            <person name="Bauer D."/>
            <person name="Andreopoulos W."/>
            <person name="Pangilinan J."/>
            <person name="LaButti K."/>
            <person name="Riley R."/>
            <person name="Lipzen A."/>
            <person name="Clum A."/>
            <person name="Drula E."/>
            <person name="Henrissat B."/>
            <person name="Kohler A."/>
            <person name="Grigoriev I.V."/>
            <person name="Martin F.M."/>
            <person name="Hacquard S."/>
        </authorList>
    </citation>
    <scope>NUCLEOTIDE SEQUENCE</scope>
    <source>
        <strain evidence="1">MPI-CAGE-AT-0016</strain>
    </source>
</reference>